<keyword evidence="3" id="KW-0028">Amino-acid biosynthesis</keyword>
<dbReference type="PANTHER" id="PTHR21022:SF19">
    <property type="entry name" value="PREPHENATE DEHYDRATASE-RELATED"/>
    <property type="match status" value="1"/>
</dbReference>
<dbReference type="RefSeq" id="WP_160618519.1">
    <property type="nucleotide sequence ID" value="NZ_CP047652.1"/>
</dbReference>
<dbReference type="Gene3D" id="3.30.70.260">
    <property type="match status" value="1"/>
</dbReference>
<dbReference type="EC" id="4.2.1.51" evidence="2"/>
<evidence type="ECO:0000256" key="1">
    <source>
        <dbReference type="ARBA" id="ARBA00004741"/>
    </source>
</evidence>
<dbReference type="GO" id="GO:0004664">
    <property type="term" value="F:prephenate dehydratase activity"/>
    <property type="evidence" value="ECO:0007669"/>
    <property type="project" value="UniProtKB-EC"/>
</dbReference>
<evidence type="ECO:0000313" key="11">
    <source>
        <dbReference type="Proteomes" id="UP000463975"/>
    </source>
</evidence>
<keyword evidence="11" id="KW-1185">Reference proteome</keyword>
<dbReference type="AlphaFoldDB" id="A0A6P1NIF5"/>
<feature type="domain" description="Prephenate dehydratase" evidence="8">
    <location>
        <begin position="3"/>
        <end position="178"/>
    </location>
</feature>
<dbReference type="InterPro" id="IPR045865">
    <property type="entry name" value="ACT-like_dom_sf"/>
</dbReference>
<evidence type="ECO:0000313" key="10">
    <source>
        <dbReference type="EMBL" id="QHI95442.1"/>
    </source>
</evidence>
<organism evidence="10 11">
    <name type="scientific">Aristophania vespae</name>
    <dbReference type="NCBI Taxonomy" id="2697033"/>
    <lineage>
        <taxon>Bacteria</taxon>
        <taxon>Pseudomonadati</taxon>
        <taxon>Pseudomonadota</taxon>
        <taxon>Alphaproteobacteria</taxon>
        <taxon>Acetobacterales</taxon>
        <taxon>Acetobacteraceae</taxon>
        <taxon>Aristophania</taxon>
    </lineage>
</organism>
<dbReference type="CDD" id="cd04905">
    <property type="entry name" value="ACT_CM-PDT"/>
    <property type="match status" value="1"/>
</dbReference>
<dbReference type="Gene3D" id="3.40.190.10">
    <property type="entry name" value="Periplasmic binding protein-like II"/>
    <property type="match status" value="2"/>
</dbReference>
<dbReference type="EMBL" id="CP047652">
    <property type="protein sequence ID" value="QHI95442.1"/>
    <property type="molecule type" value="Genomic_DNA"/>
</dbReference>
<proteinExistence type="predicted"/>
<dbReference type="Proteomes" id="UP000463975">
    <property type="component" value="Chromosome"/>
</dbReference>
<name>A0A6P1NIF5_9PROT</name>
<dbReference type="InterPro" id="IPR002912">
    <property type="entry name" value="ACT_dom"/>
</dbReference>
<dbReference type="SUPFAM" id="SSF53850">
    <property type="entry name" value="Periplasmic binding protein-like II"/>
    <property type="match status" value="1"/>
</dbReference>
<evidence type="ECO:0000256" key="5">
    <source>
        <dbReference type="ARBA" id="ARBA00023222"/>
    </source>
</evidence>
<dbReference type="UniPathway" id="UPA00121">
    <property type="reaction ID" value="UER00345"/>
</dbReference>
<comment type="pathway">
    <text evidence="1">Amino-acid biosynthesis; L-phenylalanine biosynthesis; phenylpyruvate from prephenate: step 1/1.</text>
</comment>
<evidence type="ECO:0000256" key="6">
    <source>
        <dbReference type="ARBA" id="ARBA00023239"/>
    </source>
</evidence>
<sequence length="279" mass="30920">MSVIAFQGRPGAYSDLACRAARPGWRSLACRTFLETIEAVKLDQAQEGLLPCENSLAGRVPEIHTLLPESGLKIVGEHFQRVEHALLGVKGAKLSDIKRLHTHPVALGQIRNFVKDHNLEAVAEFDTAGSAELVAEWNNKEDAAVASTLAAELYDLTILQENIEDAAHNTTRFYRVSKNAQNFDYDPGFPLMTTLLIQVKNIAGALFNVLSCFNEQKINMTRLESYMLDGTFTATQFLIDVEGAPINDNLRKALSDLKNVSQELRVLGVYPRSPLRDKL</sequence>
<dbReference type="PROSITE" id="PS51171">
    <property type="entry name" value="PREPHENATE_DEHYDR_3"/>
    <property type="match status" value="1"/>
</dbReference>
<evidence type="ECO:0000259" key="8">
    <source>
        <dbReference type="PROSITE" id="PS51171"/>
    </source>
</evidence>
<keyword evidence="5" id="KW-0584">Phenylalanine biosynthesis</keyword>
<reference evidence="10 11" key="1">
    <citation type="submission" date="2020-01" db="EMBL/GenBank/DDBJ databases">
        <title>Genome sequencing of strain KACC 21507.</title>
        <authorList>
            <person name="Heo J."/>
            <person name="Kim S.-J."/>
            <person name="Kim J.-S."/>
            <person name="Hong S.-B."/>
            <person name="Kwon S.-W."/>
        </authorList>
    </citation>
    <scope>NUCLEOTIDE SEQUENCE [LARGE SCALE GENOMIC DNA]</scope>
    <source>
        <strain evidence="10 11">KACC 21507</strain>
    </source>
</reference>
<evidence type="ECO:0000259" key="9">
    <source>
        <dbReference type="PROSITE" id="PS51671"/>
    </source>
</evidence>
<dbReference type="Pfam" id="PF00800">
    <property type="entry name" value="PDT"/>
    <property type="match status" value="1"/>
</dbReference>
<dbReference type="PROSITE" id="PS51671">
    <property type="entry name" value="ACT"/>
    <property type="match status" value="1"/>
</dbReference>
<comment type="catalytic activity">
    <reaction evidence="7">
        <text>prephenate + H(+) = 3-phenylpyruvate + CO2 + H2O</text>
        <dbReference type="Rhea" id="RHEA:21648"/>
        <dbReference type="ChEBI" id="CHEBI:15377"/>
        <dbReference type="ChEBI" id="CHEBI:15378"/>
        <dbReference type="ChEBI" id="CHEBI:16526"/>
        <dbReference type="ChEBI" id="CHEBI:18005"/>
        <dbReference type="ChEBI" id="CHEBI:29934"/>
        <dbReference type="EC" id="4.2.1.51"/>
    </reaction>
</comment>
<keyword evidence="6 10" id="KW-0456">Lyase</keyword>
<dbReference type="NCBIfam" id="NF008866">
    <property type="entry name" value="PRK11899.1"/>
    <property type="match status" value="1"/>
</dbReference>
<keyword evidence="4" id="KW-0057">Aromatic amino acid biosynthesis</keyword>
<accession>A0A6P1NIF5</accession>
<dbReference type="KEGG" id="bomb:GT348_03420"/>
<dbReference type="InterPro" id="IPR001086">
    <property type="entry name" value="Preph_deHydtase"/>
</dbReference>
<evidence type="ECO:0000256" key="4">
    <source>
        <dbReference type="ARBA" id="ARBA00023141"/>
    </source>
</evidence>
<protein>
    <recommendedName>
        <fullName evidence="2">prephenate dehydratase</fullName>
        <ecNumber evidence="2">4.2.1.51</ecNumber>
    </recommendedName>
</protein>
<dbReference type="GO" id="GO:0009094">
    <property type="term" value="P:L-phenylalanine biosynthetic process"/>
    <property type="evidence" value="ECO:0007669"/>
    <property type="project" value="UniProtKB-UniPathway"/>
</dbReference>
<evidence type="ECO:0000256" key="3">
    <source>
        <dbReference type="ARBA" id="ARBA00022605"/>
    </source>
</evidence>
<dbReference type="GO" id="GO:0005737">
    <property type="term" value="C:cytoplasm"/>
    <property type="evidence" value="ECO:0007669"/>
    <property type="project" value="TreeGrafter"/>
</dbReference>
<dbReference type="CDD" id="cd13631">
    <property type="entry name" value="PBP2_Ct-PDT_like"/>
    <property type="match status" value="1"/>
</dbReference>
<dbReference type="SUPFAM" id="SSF55021">
    <property type="entry name" value="ACT-like"/>
    <property type="match status" value="1"/>
</dbReference>
<dbReference type="PANTHER" id="PTHR21022">
    <property type="entry name" value="PREPHENATE DEHYDRATASE P PROTEIN"/>
    <property type="match status" value="1"/>
</dbReference>
<gene>
    <name evidence="10" type="ORF">GT348_03420</name>
</gene>
<feature type="domain" description="ACT" evidence="9">
    <location>
        <begin position="194"/>
        <end position="271"/>
    </location>
</feature>
<evidence type="ECO:0000256" key="2">
    <source>
        <dbReference type="ARBA" id="ARBA00013147"/>
    </source>
</evidence>
<evidence type="ECO:0000256" key="7">
    <source>
        <dbReference type="ARBA" id="ARBA00047848"/>
    </source>
</evidence>